<evidence type="ECO:0000313" key="1">
    <source>
        <dbReference type="EMBL" id="KAK1147086.1"/>
    </source>
</evidence>
<accession>A0ACC3B9I5</accession>
<proteinExistence type="predicted"/>
<comment type="caution">
    <text evidence="1">The sequence shown here is derived from an EMBL/GenBank/DDBJ whole genome shotgun (WGS) entry which is preliminary data.</text>
</comment>
<name>A0ACC3B9I5_9EURO</name>
<evidence type="ECO:0000313" key="2">
    <source>
        <dbReference type="Proteomes" id="UP001177260"/>
    </source>
</evidence>
<organism evidence="1 2">
    <name type="scientific">Aspergillus melleus</name>
    <dbReference type="NCBI Taxonomy" id="138277"/>
    <lineage>
        <taxon>Eukaryota</taxon>
        <taxon>Fungi</taxon>
        <taxon>Dikarya</taxon>
        <taxon>Ascomycota</taxon>
        <taxon>Pezizomycotina</taxon>
        <taxon>Eurotiomycetes</taxon>
        <taxon>Eurotiomycetidae</taxon>
        <taxon>Eurotiales</taxon>
        <taxon>Aspergillaceae</taxon>
        <taxon>Aspergillus</taxon>
        <taxon>Aspergillus subgen. Circumdati</taxon>
    </lineage>
</organism>
<reference evidence="1 2" key="1">
    <citation type="journal article" date="2023" name="ACS Omega">
        <title>Identification of the Neoaspergillic Acid Biosynthesis Gene Cluster by Establishing an In Vitro CRISPR-Ribonucleoprotein Genetic System in Aspergillus melleus.</title>
        <authorList>
            <person name="Yuan B."/>
            <person name="Grau M.F."/>
            <person name="Murata R.M."/>
            <person name="Torok T."/>
            <person name="Venkateswaran K."/>
            <person name="Stajich J.E."/>
            <person name="Wang C.C.C."/>
        </authorList>
    </citation>
    <scope>NUCLEOTIDE SEQUENCE [LARGE SCALE GENOMIC DNA]</scope>
    <source>
        <strain evidence="1 2">IMV 1140</strain>
    </source>
</reference>
<protein>
    <submittedName>
        <fullName evidence="1">Uncharacterized protein</fullName>
    </submittedName>
</protein>
<dbReference type="Proteomes" id="UP001177260">
    <property type="component" value="Unassembled WGS sequence"/>
</dbReference>
<sequence>MAEKTNKLMTQFKVMKSELQKPRHNASGAVQDETCPFSSDTPLSTSTSSRHSSNVSSSRLSRSKERKKRRGHDEVNAVHNDDPSGMSRSQKRKRVDVTLPGDDESVRNVTPVSMETEDISEEVQRRLKIKEEQKKRKANPEKRKRDSLASNGSVSSPGSTSKPKKKAKLTKGRAGDEETLSAAGNSTIRIRRFDGISDPDSTTAALRGTKRQKQKPDLISRDVSNLVRWIFTLFGLCCEATAWLHLTEKDPGAPARVKVSIILSGFPTTFRLVLAGDLGGTERTEKVASAKASLRTTSVVILLRVITLNCTPTSHRRPNILSENPMEQQILTTASLLATIEIGNSTTTFLSPSQSIKPALVALETPLSFETQTATL</sequence>
<keyword evidence="2" id="KW-1185">Reference proteome</keyword>
<dbReference type="EMBL" id="JAOPJF010000013">
    <property type="protein sequence ID" value="KAK1147086.1"/>
    <property type="molecule type" value="Genomic_DNA"/>
</dbReference>
<gene>
    <name evidence="1" type="ORF">N8T08_001825</name>
</gene>